<dbReference type="Gene3D" id="3.40.50.970">
    <property type="match status" value="2"/>
</dbReference>
<dbReference type="InterPro" id="IPR029061">
    <property type="entry name" value="THDP-binding"/>
</dbReference>
<protein>
    <submittedName>
        <fullName evidence="6">2-oxoisovalerate dehydrogenase subunit beta</fullName>
    </submittedName>
</protein>
<evidence type="ECO:0000259" key="5">
    <source>
        <dbReference type="Pfam" id="PF02779"/>
    </source>
</evidence>
<dbReference type="AlphaFoldDB" id="M7BUG5"/>
<comment type="cofactor">
    <cofactor evidence="1">
        <name>thiamine diphosphate</name>
        <dbReference type="ChEBI" id="CHEBI:58937"/>
    </cofactor>
</comment>
<evidence type="ECO:0000313" key="7">
    <source>
        <dbReference type="Proteomes" id="UP000031443"/>
    </source>
</evidence>
<evidence type="ECO:0000256" key="2">
    <source>
        <dbReference type="ARBA" id="ARBA00023002"/>
    </source>
</evidence>
<feature type="region of interest" description="Disordered" evidence="4">
    <location>
        <begin position="190"/>
        <end position="214"/>
    </location>
</feature>
<accession>M7BUG5</accession>
<organism evidence="6 7">
    <name type="scientific">Chelonia mydas</name>
    <name type="common">Green sea-turtle</name>
    <name type="synonym">Chelonia agassizi</name>
    <dbReference type="NCBI Taxonomy" id="8469"/>
    <lineage>
        <taxon>Eukaryota</taxon>
        <taxon>Metazoa</taxon>
        <taxon>Chordata</taxon>
        <taxon>Craniata</taxon>
        <taxon>Vertebrata</taxon>
        <taxon>Euteleostomi</taxon>
        <taxon>Archelosauria</taxon>
        <taxon>Testudinata</taxon>
        <taxon>Testudines</taxon>
        <taxon>Cryptodira</taxon>
        <taxon>Durocryptodira</taxon>
        <taxon>Americhelydia</taxon>
        <taxon>Chelonioidea</taxon>
        <taxon>Cheloniidae</taxon>
        <taxon>Chelonia</taxon>
    </lineage>
</organism>
<reference evidence="7" key="1">
    <citation type="journal article" date="2013" name="Nat. Genet.">
        <title>The draft genomes of soft-shell turtle and green sea turtle yield insights into the development and evolution of the turtle-specific body plan.</title>
        <authorList>
            <person name="Wang Z."/>
            <person name="Pascual-Anaya J."/>
            <person name="Zadissa A."/>
            <person name="Li W."/>
            <person name="Niimura Y."/>
            <person name="Huang Z."/>
            <person name="Li C."/>
            <person name="White S."/>
            <person name="Xiong Z."/>
            <person name="Fang D."/>
            <person name="Wang B."/>
            <person name="Ming Y."/>
            <person name="Chen Y."/>
            <person name="Zheng Y."/>
            <person name="Kuraku S."/>
            <person name="Pignatelli M."/>
            <person name="Herrero J."/>
            <person name="Beal K."/>
            <person name="Nozawa M."/>
            <person name="Li Q."/>
            <person name="Wang J."/>
            <person name="Zhang H."/>
            <person name="Yu L."/>
            <person name="Shigenobu S."/>
            <person name="Wang J."/>
            <person name="Liu J."/>
            <person name="Flicek P."/>
            <person name="Searle S."/>
            <person name="Wang J."/>
            <person name="Kuratani S."/>
            <person name="Yin Y."/>
            <person name="Aken B."/>
            <person name="Zhang G."/>
            <person name="Irie N."/>
        </authorList>
    </citation>
    <scope>NUCLEOTIDE SEQUENCE [LARGE SCALE GENOMIC DNA]</scope>
</reference>
<gene>
    <name evidence="6" type="ORF">UY3_07103</name>
</gene>
<dbReference type="GO" id="GO:0009083">
    <property type="term" value="P:branched-chain amino acid catabolic process"/>
    <property type="evidence" value="ECO:0007669"/>
    <property type="project" value="TreeGrafter"/>
</dbReference>
<feature type="domain" description="Transketolase-like pyrimidine-binding" evidence="5">
    <location>
        <begin position="2"/>
        <end position="46"/>
    </location>
</feature>
<feature type="region of interest" description="Disordered" evidence="4">
    <location>
        <begin position="128"/>
        <end position="163"/>
    </location>
</feature>
<dbReference type="EMBL" id="KB527579">
    <property type="protein sequence ID" value="EMP35728.1"/>
    <property type="molecule type" value="Genomic_DNA"/>
</dbReference>
<dbReference type="Pfam" id="PF02779">
    <property type="entry name" value="Transket_pyr"/>
    <property type="match status" value="1"/>
</dbReference>
<evidence type="ECO:0000313" key="6">
    <source>
        <dbReference type="EMBL" id="EMP35728.1"/>
    </source>
</evidence>
<evidence type="ECO:0000256" key="3">
    <source>
        <dbReference type="ARBA" id="ARBA00051764"/>
    </source>
</evidence>
<dbReference type="STRING" id="8469.M7BUG5"/>
<evidence type="ECO:0000256" key="4">
    <source>
        <dbReference type="SAM" id="MobiDB-lite"/>
    </source>
</evidence>
<keyword evidence="7" id="KW-1185">Reference proteome</keyword>
<dbReference type="Proteomes" id="UP000031443">
    <property type="component" value="Unassembled WGS sequence"/>
</dbReference>
<dbReference type="SUPFAM" id="SSF52518">
    <property type="entry name" value="Thiamin diphosphate-binding fold (THDP-binding)"/>
    <property type="match status" value="1"/>
</dbReference>
<dbReference type="PANTHER" id="PTHR42980">
    <property type="entry name" value="2-OXOISOVALERATE DEHYDROGENASE SUBUNIT BETA-RELATED"/>
    <property type="match status" value="1"/>
</dbReference>
<dbReference type="GO" id="GO:0003863">
    <property type="term" value="F:branched-chain 2-oxo acid dehydrogenase activity"/>
    <property type="evidence" value="ECO:0007669"/>
    <property type="project" value="UniProtKB-EC"/>
</dbReference>
<keyword evidence="2" id="KW-0560">Oxidoreductase</keyword>
<sequence length="232" mass="24887">GKDRVFNTPLCEQGIVGFGIGVAVAGATAIAEIQFADYIFPAFDQVVIPRSPLQAKGLLLSCIEDKNPCIFFEPKILYRAAANAPGTEPPDVSCLPDSAHVWDTYSCDTTCTPPPPGQLLVHQQMPPQTLPPPSTAAPAPFQSPYHLAPGPTAPPQFLHPGNLKVSYAPESPLLGTNLSPRASAPYLQYSPTASRLSNEEEEEDGEYMFTNTKMDRTVLSTAILPDPKSQPS</sequence>
<evidence type="ECO:0000256" key="1">
    <source>
        <dbReference type="ARBA" id="ARBA00001964"/>
    </source>
</evidence>
<dbReference type="GO" id="GO:0007584">
    <property type="term" value="P:response to nutrient"/>
    <property type="evidence" value="ECO:0007669"/>
    <property type="project" value="TreeGrafter"/>
</dbReference>
<proteinExistence type="predicted"/>
<dbReference type="InterPro" id="IPR005475">
    <property type="entry name" value="Transketolase-like_Pyr-bd"/>
</dbReference>
<feature type="non-terminal residue" evidence="6">
    <location>
        <position position="1"/>
    </location>
</feature>
<comment type="catalytic activity">
    <reaction evidence="3">
        <text>N(6)-[(R)-lipoyl]-L-lysyl-[protein] + 3-methyl-2-oxobutanoate + H(+) = N(6)-[(R)-S(8)-2-methylpropanoyldihydrolipoyl]-L-lysyl-[protein] + CO2</text>
        <dbReference type="Rhea" id="RHEA:13457"/>
        <dbReference type="Rhea" id="RHEA-COMP:10474"/>
        <dbReference type="Rhea" id="RHEA-COMP:10497"/>
        <dbReference type="ChEBI" id="CHEBI:11851"/>
        <dbReference type="ChEBI" id="CHEBI:15378"/>
        <dbReference type="ChEBI" id="CHEBI:16526"/>
        <dbReference type="ChEBI" id="CHEBI:83099"/>
        <dbReference type="ChEBI" id="CHEBI:83142"/>
        <dbReference type="EC" id="1.2.4.4"/>
    </reaction>
    <physiologicalReaction direction="left-to-right" evidence="3">
        <dbReference type="Rhea" id="RHEA:13458"/>
    </physiologicalReaction>
</comment>
<name>M7BUG5_CHEMY</name>
<dbReference type="PANTHER" id="PTHR42980:SF1">
    <property type="entry name" value="2-OXOISOVALERATE DEHYDROGENASE SUBUNIT BETA, MITOCHONDRIAL"/>
    <property type="match status" value="1"/>
</dbReference>